<gene>
    <name evidence="3" type="ORF">FHX33_002729</name>
</gene>
<evidence type="ECO:0000256" key="1">
    <source>
        <dbReference type="SAM" id="Phobius"/>
    </source>
</evidence>
<reference evidence="3 4" key="1">
    <citation type="submission" date="2020-08" db="EMBL/GenBank/DDBJ databases">
        <title>Sequencing the genomes of 1000 actinobacteria strains.</title>
        <authorList>
            <person name="Klenk H.-P."/>
        </authorList>
    </citation>
    <scope>NUCLEOTIDE SEQUENCE [LARGE SCALE GENOMIC DNA]</scope>
    <source>
        <strain evidence="3 4">DSM 20146</strain>
    </source>
</reference>
<protein>
    <submittedName>
        <fullName evidence="3">Membrane protease YdiL (CAAX protease family)</fullName>
    </submittedName>
</protein>
<keyword evidence="1" id="KW-0472">Membrane</keyword>
<keyword evidence="3" id="KW-0378">Hydrolase</keyword>
<feature type="transmembrane region" description="Helical" evidence="1">
    <location>
        <begin position="225"/>
        <end position="246"/>
    </location>
</feature>
<evidence type="ECO:0000313" key="4">
    <source>
        <dbReference type="Proteomes" id="UP000538196"/>
    </source>
</evidence>
<dbReference type="InterPro" id="IPR003675">
    <property type="entry name" value="Rce1/LyrA-like_dom"/>
</dbReference>
<keyword evidence="1" id="KW-0812">Transmembrane</keyword>
<dbReference type="GO" id="GO:0004175">
    <property type="term" value="F:endopeptidase activity"/>
    <property type="evidence" value="ECO:0007669"/>
    <property type="project" value="UniProtKB-ARBA"/>
</dbReference>
<proteinExistence type="predicted"/>
<feature type="transmembrane region" description="Helical" evidence="1">
    <location>
        <begin position="39"/>
        <end position="63"/>
    </location>
</feature>
<dbReference type="GO" id="GO:0080120">
    <property type="term" value="P:CAAX-box protein maturation"/>
    <property type="evidence" value="ECO:0007669"/>
    <property type="project" value="UniProtKB-ARBA"/>
</dbReference>
<keyword evidence="4" id="KW-1185">Reference proteome</keyword>
<dbReference type="Pfam" id="PF02517">
    <property type="entry name" value="Rce1-like"/>
    <property type="match status" value="1"/>
</dbReference>
<feature type="transmembrane region" description="Helical" evidence="1">
    <location>
        <begin position="166"/>
        <end position="185"/>
    </location>
</feature>
<accession>A0A7W4YKT5</accession>
<feature type="transmembrane region" description="Helical" evidence="1">
    <location>
        <begin position="141"/>
        <end position="160"/>
    </location>
</feature>
<comment type="caution">
    <text evidence="3">The sequence shown here is derived from an EMBL/GenBank/DDBJ whole genome shotgun (WGS) entry which is preliminary data.</text>
</comment>
<dbReference type="GO" id="GO:0006508">
    <property type="term" value="P:proteolysis"/>
    <property type="evidence" value="ECO:0007669"/>
    <property type="project" value="UniProtKB-KW"/>
</dbReference>
<evidence type="ECO:0000259" key="2">
    <source>
        <dbReference type="Pfam" id="PF02517"/>
    </source>
</evidence>
<dbReference type="AlphaFoldDB" id="A0A7W4YKT5"/>
<feature type="transmembrane region" description="Helical" evidence="1">
    <location>
        <begin position="100"/>
        <end position="120"/>
    </location>
</feature>
<dbReference type="RefSeq" id="WP_021765399.1">
    <property type="nucleotide sequence ID" value="NZ_JACHVP010000003.1"/>
</dbReference>
<feature type="transmembrane region" description="Helical" evidence="1">
    <location>
        <begin position="75"/>
        <end position="94"/>
    </location>
</feature>
<keyword evidence="3" id="KW-0645">Protease</keyword>
<keyword evidence="1" id="KW-1133">Transmembrane helix</keyword>
<name>A0A7W4YKT5_LEIAQ</name>
<dbReference type="Proteomes" id="UP000538196">
    <property type="component" value="Unassembled WGS sequence"/>
</dbReference>
<dbReference type="EMBL" id="JACHVP010000003">
    <property type="protein sequence ID" value="MBB2967959.1"/>
    <property type="molecule type" value="Genomic_DNA"/>
</dbReference>
<organism evidence="3 4">
    <name type="scientific">Leifsonia aquatica</name>
    <name type="common">Corynebacterium aquaticum</name>
    <dbReference type="NCBI Taxonomy" id="144185"/>
    <lineage>
        <taxon>Bacteria</taxon>
        <taxon>Bacillati</taxon>
        <taxon>Actinomycetota</taxon>
        <taxon>Actinomycetes</taxon>
        <taxon>Micrococcales</taxon>
        <taxon>Microbacteriaceae</taxon>
        <taxon>Leifsonia</taxon>
    </lineage>
</organism>
<evidence type="ECO:0000313" key="3">
    <source>
        <dbReference type="EMBL" id="MBB2967959.1"/>
    </source>
</evidence>
<sequence>MLVVVVYAVLYTGVSLLLQTAFSVQIDTRNLFATPGSVFFAVGAGVLVGSILVGIFVSTVRWWRPLFAPQPVKGSWWMWIAVALVVLPAILRIFGTDWSAYSAGTVIVTFIFAGLLVGFVEEMLTRGIAVKLLRDSGYSERVVAVLAATVFALLHLVNAIGTGINVTVLATVAYTFGFGIVMYLVMRVTGNLTWAILLHAITDPTLALANGGIDTSNGGAANPLLTIAGLQNPIVIIFGLIAIIFIRGRVTQRNHAAEPETTTAS</sequence>
<feature type="domain" description="CAAX prenyl protease 2/Lysostaphin resistance protein A-like" evidence="2">
    <location>
        <begin position="106"/>
        <end position="203"/>
    </location>
</feature>